<proteinExistence type="predicted"/>
<sequence>MARPKLVVVYLSTQGNTKKMADAIAEGAEDRGIDTHSVSFYEADMNELKDANAIALGSSTFWYKMHAPMEHFIERMGKELGDGLKGKVGAAFGSYGWSGEAPADIAKMLRALGMEVVDPVLRVQFTPTEKDIEECKRLGKDIANTVKKTKRAVG</sequence>
<protein>
    <submittedName>
        <fullName evidence="2">Flavodoxin</fullName>
    </submittedName>
</protein>
<dbReference type="AlphaFoldDB" id="D1YYG4"/>
<dbReference type="GeneID" id="8681371"/>
<dbReference type="InterPro" id="IPR029039">
    <property type="entry name" value="Flavoprotein-like_sf"/>
</dbReference>
<dbReference type="GO" id="GO:0010181">
    <property type="term" value="F:FMN binding"/>
    <property type="evidence" value="ECO:0007669"/>
    <property type="project" value="InterPro"/>
</dbReference>
<dbReference type="GO" id="GO:0009055">
    <property type="term" value="F:electron transfer activity"/>
    <property type="evidence" value="ECO:0007669"/>
    <property type="project" value="InterPro"/>
</dbReference>
<dbReference type="Pfam" id="PF00258">
    <property type="entry name" value="Flavodoxin_1"/>
    <property type="match status" value="1"/>
</dbReference>
<gene>
    <name evidence="2" type="ordered locus">MCP_1414</name>
</gene>
<dbReference type="PROSITE" id="PS00201">
    <property type="entry name" value="FLAVODOXIN"/>
    <property type="match status" value="1"/>
</dbReference>
<dbReference type="KEGG" id="mpd:MCP_1414"/>
<name>D1YYG4_METPS</name>
<keyword evidence="3" id="KW-1185">Reference proteome</keyword>
<dbReference type="eggNOG" id="arCOG00509">
    <property type="taxonomic scope" value="Archaea"/>
</dbReference>
<accession>D1YYG4</accession>
<dbReference type="OrthoDB" id="6433at2157"/>
<dbReference type="PANTHER" id="PTHR43717">
    <property type="entry name" value="ANAEROBIC NITRIC OXIDE REDUCTASE FLAVORUBREDOXIN"/>
    <property type="match status" value="1"/>
</dbReference>
<dbReference type="PROSITE" id="PS50902">
    <property type="entry name" value="FLAVODOXIN_LIKE"/>
    <property type="match status" value="1"/>
</dbReference>
<dbReference type="InParanoid" id="D1YYG4"/>
<dbReference type="SUPFAM" id="SSF52218">
    <property type="entry name" value="Flavoproteins"/>
    <property type="match status" value="1"/>
</dbReference>
<dbReference type="InterPro" id="IPR008254">
    <property type="entry name" value="Flavodoxin/NO_synth"/>
</dbReference>
<feature type="domain" description="Flavodoxin-like" evidence="1">
    <location>
        <begin position="6"/>
        <end position="143"/>
    </location>
</feature>
<dbReference type="PANTHER" id="PTHR43717:SF1">
    <property type="entry name" value="ANAEROBIC NITRIC OXIDE REDUCTASE FLAVORUBREDOXIN"/>
    <property type="match status" value="1"/>
</dbReference>
<evidence type="ECO:0000313" key="3">
    <source>
        <dbReference type="Proteomes" id="UP000001882"/>
    </source>
</evidence>
<dbReference type="InterPro" id="IPR001226">
    <property type="entry name" value="Flavodoxin_CS"/>
</dbReference>
<dbReference type="EMBL" id="AP011532">
    <property type="protein sequence ID" value="BAI61486.1"/>
    <property type="molecule type" value="Genomic_DNA"/>
</dbReference>
<organism evidence="2 3">
    <name type="scientific">Methanocella paludicola (strain DSM 17711 / JCM 13418 / NBRC 101707 / SANAE)</name>
    <dbReference type="NCBI Taxonomy" id="304371"/>
    <lineage>
        <taxon>Archaea</taxon>
        <taxon>Methanobacteriati</taxon>
        <taxon>Methanobacteriota</taxon>
        <taxon>Stenosarchaea group</taxon>
        <taxon>Methanomicrobia</taxon>
        <taxon>Methanocellales</taxon>
        <taxon>Methanocellaceae</taxon>
        <taxon>Methanocella</taxon>
    </lineage>
</organism>
<dbReference type="Proteomes" id="UP000001882">
    <property type="component" value="Chromosome"/>
</dbReference>
<reference evidence="2 3" key="1">
    <citation type="journal article" date="2007" name="Appl. Environ. Microbiol.">
        <title>Isolation of key methanogens for global methane emission from rice paddy fields: a novel isolate affiliated with the clone cluster rice cluster I.</title>
        <authorList>
            <person name="Sakai S."/>
            <person name="Imachi H."/>
            <person name="Sekiguchi Y."/>
            <person name="Ohashi A."/>
            <person name="Harada H."/>
            <person name="Kamagata Y."/>
        </authorList>
    </citation>
    <scope>NUCLEOTIDE SEQUENCE [LARGE SCALE GENOMIC DNA]</scope>
    <source>
        <strain evidence="3">DSM 17711 / JCM 13418 / NBRC 101707 / SANAE</strain>
    </source>
</reference>
<reference evidence="3" key="3">
    <citation type="journal article" date="2011" name="PLoS ONE">
        <title>Genome sequence of a mesophilic hydrogenotrophic methanogen Methanocella paludicola, the first cultivated representative of the order Methanocellales.</title>
        <authorList>
            <person name="Sakai S."/>
            <person name="Takaki Y."/>
            <person name="Shimamura S."/>
            <person name="Sekine M."/>
            <person name="Tajima T."/>
            <person name="Kosugi H."/>
            <person name="Ichikawa N."/>
            <person name="Tasumi E."/>
            <person name="Hiraki A.T."/>
            <person name="Shimizu A."/>
            <person name="Kato Y."/>
            <person name="Nishiko R."/>
            <person name="Mori K."/>
            <person name="Fujita N."/>
            <person name="Imachi H."/>
            <person name="Takai K."/>
        </authorList>
    </citation>
    <scope>NUCLEOTIDE SEQUENCE [LARGE SCALE GENOMIC DNA]</scope>
    <source>
        <strain evidence="3">DSM 17711 / JCM 13418 / NBRC 101707 / SANAE</strain>
    </source>
</reference>
<dbReference type="Gene3D" id="3.40.50.360">
    <property type="match status" value="1"/>
</dbReference>
<evidence type="ECO:0000313" key="2">
    <source>
        <dbReference type="EMBL" id="BAI61486.1"/>
    </source>
</evidence>
<dbReference type="STRING" id="304371.MCP_1414"/>
<reference evidence="2 3" key="2">
    <citation type="journal article" date="2008" name="Int. J. Syst. Evol. Microbiol.">
        <title>Methanocella paludicola gen. nov., sp. nov., a methane-producing archaeon, the first isolate of the lineage 'Rice Cluster I', and proposal of the new archaeal order Methanocellales ord. nov.</title>
        <authorList>
            <person name="Sakai S."/>
            <person name="Imachi H."/>
            <person name="Hanada S."/>
            <person name="Ohashi A."/>
            <person name="Harada H."/>
            <person name="Kamagata Y."/>
        </authorList>
    </citation>
    <scope>NUCLEOTIDE SEQUENCE [LARGE SCALE GENOMIC DNA]</scope>
    <source>
        <strain evidence="3">DSM 17711 / JCM 13418 / NBRC 101707 / SANAE</strain>
    </source>
</reference>
<evidence type="ECO:0000259" key="1">
    <source>
        <dbReference type="PROSITE" id="PS50902"/>
    </source>
</evidence>
<dbReference type="RefSeq" id="WP_012900165.1">
    <property type="nucleotide sequence ID" value="NC_013665.1"/>
</dbReference>